<feature type="domain" description="Glycosyltransferase subfamily 4-like N-terminal" evidence="2">
    <location>
        <begin position="14"/>
        <end position="164"/>
    </location>
</feature>
<dbReference type="Pfam" id="PF13439">
    <property type="entry name" value="Glyco_transf_4"/>
    <property type="match status" value="1"/>
</dbReference>
<dbReference type="GO" id="GO:0016757">
    <property type="term" value="F:glycosyltransferase activity"/>
    <property type="evidence" value="ECO:0007669"/>
    <property type="project" value="UniProtKB-KW"/>
</dbReference>
<comment type="caution">
    <text evidence="3">The sequence shown here is derived from an EMBL/GenBank/DDBJ whole genome shotgun (WGS) entry which is preliminary data.</text>
</comment>
<keyword evidence="4" id="KW-1185">Reference proteome</keyword>
<evidence type="ECO:0000313" key="4">
    <source>
        <dbReference type="Proteomes" id="UP001589943"/>
    </source>
</evidence>
<organism evidence="3 4">
    <name type="scientific">Novosphingobium aquiterrae</name>
    <dbReference type="NCBI Taxonomy" id="624388"/>
    <lineage>
        <taxon>Bacteria</taxon>
        <taxon>Pseudomonadati</taxon>
        <taxon>Pseudomonadota</taxon>
        <taxon>Alphaproteobacteria</taxon>
        <taxon>Sphingomonadales</taxon>
        <taxon>Sphingomonadaceae</taxon>
        <taxon>Novosphingobium</taxon>
    </lineage>
</organism>
<dbReference type="SUPFAM" id="SSF53756">
    <property type="entry name" value="UDP-Glycosyltransferase/glycogen phosphorylase"/>
    <property type="match status" value="1"/>
</dbReference>
<protein>
    <submittedName>
        <fullName evidence="3">Glycosyltransferase family 4 protein</fullName>
        <ecNumber evidence="3">2.4.-.-</ecNumber>
    </submittedName>
</protein>
<dbReference type="RefSeq" id="WP_379479360.1">
    <property type="nucleotide sequence ID" value="NZ_JBHLTL010000001.1"/>
</dbReference>
<dbReference type="EC" id="2.4.-.-" evidence="3"/>
<evidence type="ECO:0000259" key="1">
    <source>
        <dbReference type="Pfam" id="PF00534"/>
    </source>
</evidence>
<dbReference type="EMBL" id="JBHLTL010000001">
    <property type="protein sequence ID" value="MFC0587836.1"/>
    <property type="molecule type" value="Genomic_DNA"/>
</dbReference>
<sequence length="360" mass="38514">MRIALCTDAWHPQVNGVVRSLSTTVGGLVARGHDVELVVPEQFRTVAMPGYSEIRLAVLPRFGTRRTLTDFQPDVVHIATEGPIGWAARAWCLARGVPFTTAFHTRFPDYAAVRTGLDAERFWPIMRRFHAPARAVLVSTPALQRELAERGLPQSHLWSRGIDRTVFHPGHAPLPELAALQGPIQLYVGRVAAEKNLPAFLSADTPGHKVVVGDGPDLNRLKAQFPAARFLGALSGIDLARAYCSADVFAFPSRTDTFGLVLIEALACGVPVAAYPVPGPLDIVGPDGRGADGNHPATVGALDEDLGLAIRKALRCDPLGAAVMGASYSWDRATDQFVAALTAATKRAPMPAIPRKAVPA</sequence>
<accession>A0ABV6PDD9</accession>
<dbReference type="CDD" id="cd03814">
    <property type="entry name" value="GT4-like"/>
    <property type="match status" value="1"/>
</dbReference>
<name>A0ABV6PDD9_9SPHN</name>
<dbReference type="PANTHER" id="PTHR45947">
    <property type="entry name" value="SULFOQUINOVOSYL TRANSFERASE SQD2"/>
    <property type="match status" value="1"/>
</dbReference>
<keyword evidence="3" id="KW-0808">Transferase</keyword>
<dbReference type="Gene3D" id="3.40.50.2000">
    <property type="entry name" value="Glycogen Phosphorylase B"/>
    <property type="match status" value="2"/>
</dbReference>
<evidence type="ECO:0000259" key="2">
    <source>
        <dbReference type="Pfam" id="PF13439"/>
    </source>
</evidence>
<dbReference type="Proteomes" id="UP001589943">
    <property type="component" value="Unassembled WGS sequence"/>
</dbReference>
<dbReference type="Pfam" id="PF00534">
    <property type="entry name" value="Glycos_transf_1"/>
    <property type="match status" value="1"/>
</dbReference>
<dbReference type="PANTHER" id="PTHR45947:SF3">
    <property type="entry name" value="SULFOQUINOVOSYL TRANSFERASE SQD2"/>
    <property type="match status" value="1"/>
</dbReference>
<keyword evidence="3" id="KW-0328">Glycosyltransferase</keyword>
<reference evidence="3 4" key="1">
    <citation type="submission" date="2024-09" db="EMBL/GenBank/DDBJ databases">
        <authorList>
            <person name="Sun Q."/>
            <person name="Mori K."/>
        </authorList>
    </citation>
    <scope>NUCLEOTIDE SEQUENCE [LARGE SCALE GENOMIC DNA]</scope>
    <source>
        <strain evidence="3 4">NCAIM B.02537</strain>
    </source>
</reference>
<feature type="domain" description="Glycosyl transferase family 1" evidence="1">
    <location>
        <begin position="182"/>
        <end position="290"/>
    </location>
</feature>
<dbReference type="InterPro" id="IPR001296">
    <property type="entry name" value="Glyco_trans_1"/>
</dbReference>
<proteinExistence type="predicted"/>
<evidence type="ECO:0000313" key="3">
    <source>
        <dbReference type="EMBL" id="MFC0587836.1"/>
    </source>
</evidence>
<gene>
    <name evidence="3" type="ORF">ACFFF7_00250</name>
</gene>
<dbReference type="InterPro" id="IPR028098">
    <property type="entry name" value="Glyco_trans_4-like_N"/>
</dbReference>
<dbReference type="InterPro" id="IPR050194">
    <property type="entry name" value="Glycosyltransferase_grp1"/>
</dbReference>